<dbReference type="InterPro" id="IPR058633">
    <property type="entry name" value="EmrA/FarA_HH"/>
</dbReference>
<protein>
    <submittedName>
        <fullName evidence="5">HlyD family secretion protein</fullName>
    </submittedName>
</protein>
<dbReference type="Pfam" id="PF25885">
    <property type="entry name" value="HH_EMRA"/>
    <property type="match status" value="1"/>
</dbReference>
<dbReference type="GO" id="GO:0030313">
    <property type="term" value="C:cell envelope"/>
    <property type="evidence" value="ECO:0007669"/>
    <property type="project" value="UniProtKB-SubCell"/>
</dbReference>
<evidence type="ECO:0000313" key="6">
    <source>
        <dbReference type="Proteomes" id="UP000724657"/>
    </source>
</evidence>
<keyword evidence="2" id="KW-0812">Transmembrane</keyword>
<dbReference type="InterPro" id="IPR058634">
    <property type="entry name" value="AaeA-lik-b-barrel"/>
</dbReference>
<evidence type="ECO:0000256" key="2">
    <source>
        <dbReference type="SAM" id="Phobius"/>
    </source>
</evidence>
<comment type="subcellular location">
    <subcellularLocation>
        <location evidence="1">Cell envelope</location>
    </subcellularLocation>
</comment>
<dbReference type="GO" id="GO:0055085">
    <property type="term" value="P:transmembrane transport"/>
    <property type="evidence" value="ECO:0007669"/>
    <property type="project" value="InterPro"/>
</dbReference>
<dbReference type="Gene3D" id="2.40.30.170">
    <property type="match status" value="1"/>
</dbReference>
<reference evidence="5" key="1">
    <citation type="journal article" date="2021" name="PeerJ">
        <title>Extensive microbial diversity within the chicken gut microbiome revealed by metagenomics and culture.</title>
        <authorList>
            <person name="Gilroy R."/>
            <person name="Ravi A."/>
            <person name="Getino M."/>
            <person name="Pursley I."/>
            <person name="Horton D.L."/>
            <person name="Alikhan N.F."/>
            <person name="Baker D."/>
            <person name="Gharbi K."/>
            <person name="Hall N."/>
            <person name="Watson M."/>
            <person name="Adriaenssens E.M."/>
            <person name="Foster-Nyarko E."/>
            <person name="Jarju S."/>
            <person name="Secka A."/>
            <person name="Antonio M."/>
            <person name="Oren A."/>
            <person name="Chaudhuri R.R."/>
            <person name="La Ragione R."/>
            <person name="Hildebrand F."/>
            <person name="Pallen M.J."/>
        </authorList>
    </citation>
    <scope>NUCLEOTIDE SEQUENCE</scope>
    <source>
        <strain evidence="5">A6-441</strain>
    </source>
</reference>
<feature type="transmembrane region" description="Helical" evidence="2">
    <location>
        <begin position="14"/>
        <end position="34"/>
    </location>
</feature>
<dbReference type="AlphaFoldDB" id="A0A9E2KYL1"/>
<evidence type="ECO:0000259" key="4">
    <source>
        <dbReference type="Pfam" id="PF25963"/>
    </source>
</evidence>
<evidence type="ECO:0000256" key="1">
    <source>
        <dbReference type="ARBA" id="ARBA00004196"/>
    </source>
</evidence>
<keyword evidence="2" id="KW-0472">Membrane</keyword>
<proteinExistence type="predicted"/>
<dbReference type="Gene3D" id="1.10.287.470">
    <property type="entry name" value="Helix hairpin bin"/>
    <property type="match status" value="1"/>
</dbReference>
<sequence>MEQTNKNIQAKKKIGMFLGAIAVIGAVYGGYWLLHGRNFVETDNAYINSNQNIVTSQVSGVIKAVYVEDTQNVKKGDLIAEIDDTDYKIALDEAIASLGKTVRAYSNLSSNVKVNSDSVEVKRSQYNKAKVDYDMDLKSYKAGLISKQQYETSKSNLEIAKASLNQSIKALEEAKIQADSVNIYSHPDVQQGIAGYKNAYLNYMKTKIYAPESGVVAKKAFYLGQQVAPSQQLLSIINLNDIWVDANYKETQLKNIKVGNEVEILSDINGKKYKGYVQGISGGSGSALSLLPAQNATGNWIKVVQRIPVRITLDKKSLEENGTLPIGSSVIATVDVKSHKDGDITYSSSSTNLYTLNENEINKQIASIIAENLNKK</sequence>
<feature type="domain" description="Multidrug export protein EmrA/FarA alpha-helical hairpin" evidence="3">
    <location>
        <begin position="85"/>
        <end position="206"/>
    </location>
</feature>
<evidence type="ECO:0000313" key="5">
    <source>
        <dbReference type="EMBL" id="MBU3842378.1"/>
    </source>
</evidence>
<dbReference type="Pfam" id="PF25963">
    <property type="entry name" value="Beta-barrel_AAEA"/>
    <property type="match status" value="1"/>
</dbReference>
<comment type="caution">
    <text evidence="5">The sequence shown here is derived from an EMBL/GenBank/DDBJ whole genome shotgun (WGS) entry which is preliminary data.</text>
</comment>
<gene>
    <name evidence="5" type="ORF">IAA47_05275</name>
</gene>
<dbReference type="Gene3D" id="2.40.50.100">
    <property type="match status" value="1"/>
</dbReference>
<reference evidence="5" key="2">
    <citation type="submission" date="2021-04" db="EMBL/GenBank/DDBJ databases">
        <authorList>
            <person name="Gilroy R."/>
        </authorList>
    </citation>
    <scope>NUCLEOTIDE SEQUENCE</scope>
    <source>
        <strain evidence="5">A6-441</strain>
    </source>
</reference>
<name>A0A9E2KYL1_9FUSO</name>
<dbReference type="EMBL" id="JAHLFN010000053">
    <property type="protein sequence ID" value="MBU3842378.1"/>
    <property type="molecule type" value="Genomic_DNA"/>
</dbReference>
<dbReference type="Proteomes" id="UP000724657">
    <property type="component" value="Unassembled WGS sequence"/>
</dbReference>
<dbReference type="SUPFAM" id="SSF111369">
    <property type="entry name" value="HlyD-like secretion proteins"/>
    <property type="match status" value="1"/>
</dbReference>
<accession>A0A9E2KYL1</accession>
<dbReference type="InterPro" id="IPR050739">
    <property type="entry name" value="MFP"/>
</dbReference>
<feature type="domain" description="p-hydroxybenzoic acid efflux pump subunit AaeA-like beta-barrel" evidence="4">
    <location>
        <begin position="243"/>
        <end position="329"/>
    </location>
</feature>
<dbReference type="PANTHER" id="PTHR30386">
    <property type="entry name" value="MEMBRANE FUSION SUBUNIT OF EMRAB-TOLC MULTIDRUG EFFLUX PUMP"/>
    <property type="match status" value="1"/>
</dbReference>
<evidence type="ECO:0000259" key="3">
    <source>
        <dbReference type="Pfam" id="PF25885"/>
    </source>
</evidence>
<organism evidence="5 6">
    <name type="scientific">Candidatus Fusobacterium pullicola</name>
    <dbReference type="NCBI Taxonomy" id="2838601"/>
    <lineage>
        <taxon>Bacteria</taxon>
        <taxon>Fusobacteriati</taxon>
        <taxon>Fusobacteriota</taxon>
        <taxon>Fusobacteriia</taxon>
        <taxon>Fusobacteriales</taxon>
        <taxon>Fusobacteriaceae</taxon>
        <taxon>Fusobacterium</taxon>
    </lineage>
</organism>
<keyword evidence="2" id="KW-1133">Transmembrane helix</keyword>
<dbReference type="PANTHER" id="PTHR30386:SF19">
    <property type="entry name" value="MULTIDRUG EXPORT PROTEIN EMRA-RELATED"/>
    <property type="match status" value="1"/>
</dbReference>